<evidence type="ECO:0000313" key="3">
    <source>
        <dbReference type="Proteomes" id="UP000543804"/>
    </source>
</evidence>
<dbReference type="SUPFAM" id="SSF47413">
    <property type="entry name" value="lambda repressor-like DNA-binding domains"/>
    <property type="match status" value="1"/>
</dbReference>
<dbReference type="AlphaFoldDB" id="A0A848BB07"/>
<proteinExistence type="predicted"/>
<dbReference type="Pfam" id="PF01381">
    <property type="entry name" value="HTH_3"/>
    <property type="match status" value="1"/>
</dbReference>
<dbReference type="RefSeq" id="WP_170077522.1">
    <property type="nucleotide sequence ID" value="NZ_JABAFA010000019.1"/>
</dbReference>
<reference evidence="2 3" key="1">
    <citation type="submission" date="2020-04" db="EMBL/GenBank/DDBJ databases">
        <authorList>
            <person name="Hitch T.C.A."/>
            <person name="Wylensek D."/>
            <person name="Clavel T."/>
        </authorList>
    </citation>
    <scope>NUCLEOTIDE SEQUENCE [LARGE SCALE GENOMIC DNA]</scope>
    <source>
        <strain evidence="2 3">PG-130-P53-12</strain>
    </source>
</reference>
<protein>
    <submittedName>
        <fullName evidence="2">Helix-turn-helix transcriptional regulator</fullName>
    </submittedName>
</protein>
<comment type="caution">
    <text evidence="2">The sequence shown here is derived from an EMBL/GenBank/DDBJ whole genome shotgun (WGS) entry which is preliminary data.</text>
</comment>
<dbReference type="Proteomes" id="UP000543804">
    <property type="component" value="Unassembled WGS sequence"/>
</dbReference>
<evidence type="ECO:0000313" key="2">
    <source>
        <dbReference type="EMBL" id="NMD99095.1"/>
    </source>
</evidence>
<dbReference type="InterPro" id="IPR010982">
    <property type="entry name" value="Lambda_DNA-bd_dom_sf"/>
</dbReference>
<dbReference type="GO" id="GO:0003677">
    <property type="term" value="F:DNA binding"/>
    <property type="evidence" value="ECO:0007669"/>
    <property type="project" value="InterPro"/>
</dbReference>
<name>A0A848BB07_9FIRM</name>
<organism evidence="2 3">
    <name type="scientific">Selenomonas bovis</name>
    <dbReference type="NCBI Taxonomy" id="416586"/>
    <lineage>
        <taxon>Bacteria</taxon>
        <taxon>Bacillati</taxon>
        <taxon>Bacillota</taxon>
        <taxon>Negativicutes</taxon>
        <taxon>Selenomonadales</taxon>
        <taxon>Selenomonadaceae</taxon>
        <taxon>Selenomonas</taxon>
    </lineage>
</organism>
<dbReference type="EMBL" id="JABAFA010000019">
    <property type="protein sequence ID" value="NMD99095.1"/>
    <property type="molecule type" value="Genomic_DNA"/>
</dbReference>
<dbReference type="CDD" id="cd00093">
    <property type="entry name" value="HTH_XRE"/>
    <property type="match status" value="1"/>
</dbReference>
<gene>
    <name evidence="2" type="ORF">HF878_06355</name>
</gene>
<dbReference type="Gene3D" id="1.10.260.40">
    <property type="entry name" value="lambda repressor-like DNA-binding domains"/>
    <property type="match status" value="1"/>
</dbReference>
<sequence>MEDETNIGQRIYDLRVERDVQQGELAEAVHLHQSVLNRIEKGTRPARDREVRDIALFFDVSADELLGLPPRQTDELRLTPIERHLLEKFRFLDRRGQSMVRHTIENEYDFLIDEQADAQEQQKRDA</sequence>
<dbReference type="SMART" id="SM00530">
    <property type="entry name" value="HTH_XRE"/>
    <property type="match status" value="1"/>
</dbReference>
<keyword evidence="3" id="KW-1185">Reference proteome</keyword>
<dbReference type="InterPro" id="IPR001387">
    <property type="entry name" value="Cro/C1-type_HTH"/>
</dbReference>
<accession>A0A848BB07</accession>
<evidence type="ECO:0000259" key="1">
    <source>
        <dbReference type="PROSITE" id="PS50943"/>
    </source>
</evidence>
<feature type="domain" description="HTH cro/C1-type" evidence="1">
    <location>
        <begin position="11"/>
        <end position="65"/>
    </location>
</feature>
<dbReference type="PROSITE" id="PS50943">
    <property type="entry name" value="HTH_CROC1"/>
    <property type="match status" value="1"/>
</dbReference>